<name>A0AAW0T6P3_SCYPA</name>
<feature type="region of interest" description="Disordered" evidence="5">
    <location>
        <begin position="136"/>
        <end position="164"/>
    </location>
</feature>
<dbReference type="PANTHER" id="PTHR10358:SF6">
    <property type="entry name" value="ENDOSULFINE, ISOFORM A"/>
    <property type="match status" value="1"/>
</dbReference>
<evidence type="ECO:0000256" key="3">
    <source>
        <dbReference type="ARBA" id="ARBA00023272"/>
    </source>
</evidence>
<feature type="compositionally biased region" description="Basic and acidic residues" evidence="5">
    <location>
        <begin position="59"/>
        <end position="81"/>
    </location>
</feature>
<evidence type="ECO:0000256" key="4">
    <source>
        <dbReference type="RuleBase" id="RU363120"/>
    </source>
</evidence>
<dbReference type="InterPro" id="IPR006760">
    <property type="entry name" value="Endosulphine"/>
</dbReference>
<organism evidence="6 7">
    <name type="scientific">Scylla paramamosain</name>
    <name type="common">Mud crab</name>
    <dbReference type="NCBI Taxonomy" id="85552"/>
    <lineage>
        <taxon>Eukaryota</taxon>
        <taxon>Metazoa</taxon>
        <taxon>Ecdysozoa</taxon>
        <taxon>Arthropoda</taxon>
        <taxon>Crustacea</taxon>
        <taxon>Multicrustacea</taxon>
        <taxon>Malacostraca</taxon>
        <taxon>Eumalacostraca</taxon>
        <taxon>Eucarida</taxon>
        <taxon>Decapoda</taxon>
        <taxon>Pleocyemata</taxon>
        <taxon>Brachyura</taxon>
        <taxon>Eubrachyura</taxon>
        <taxon>Portunoidea</taxon>
        <taxon>Portunidae</taxon>
        <taxon>Portuninae</taxon>
        <taxon>Scylla</taxon>
    </lineage>
</organism>
<evidence type="ECO:0000313" key="6">
    <source>
        <dbReference type="EMBL" id="KAK8383299.1"/>
    </source>
</evidence>
<protein>
    <recommendedName>
        <fullName evidence="8">Alpha-endosulfine</fullName>
    </recommendedName>
</protein>
<comment type="function">
    <text evidence="4">Protein phosphatase inhibitor that specifically inhibits protein phosphatase 2A (PP2A) during mitosis.</text>
</comment>
<keyword evidence="4" id="KW-0131">Cell cycle</keyword>
<comment type="subcellular location">
    <subcellularLocation>
        <location evidence="4">Cytoplasm</location>
    </subcellularLocation>
</comment>
<evidence type="ECO:0000313" key="7">
    <source>
        <dbReference type="Proteomes" id="UP001487740"/>
    </source>
</evidence>
<dbReference type="Pfam" id="PF04667">
    <property type="entry name" value="Endosulfine"/>
    <property type="match status" value="1"/>
</dbReference>
<evidence type="ECO:0000256" key="5">
    <source>
        <dbReference type="SAM" id="MobiDB-lite"/>
    </source>
</evidence>
<evidence type="ECO:0008006" key="8">
    <source>
        <dbReference type="Google" id="ProtNLM"/>
    </source>
</evidence>
<dbReference type="GO" id="GO:0005737">
    <property type="term" value="C:cytoplasm"/>
    <property type="evidence" value="ECO:0007669"/>
    <property type="project" value="UniProtKB-SubCell"/>
</dbReference>
<comment type="caution">
    <text evidence="6">The sequence shown here is derived from an EMBL/GenBank/DDBJ whole genome shotgun (WGS) entry which is preliminary data.</text>
</comment>
<keyword evidence="2 4" id="KW-0498">Mitosis</keyword>
<dbReference type="PANTHER" id="PTHR10358">
    <property type="entry name" value="ENDOSULFINE"/>
    <property type="match status" value="1"/>
</dbReference>
<feature type="region of interest" description="Disordered" evidence="5">
    <location>
        <begin position="1"/>
        <end position="22"/>
    </location>
</feature>
<keyword evidence="4" id="KW-0132">Cell division</keyword>
<dbReference type="EMBL" id="JARAKH010000038">
    <property type="protein sequence ID" value="KAK8383299.1"/>
    <property type="molecule type" value="Genomic_DNA"/>
</dbReference>
<proteinExistence type="inferred from homology"/>
<evidence type="ECO:0000256" key="2">
    <source>
        <dbReference type="ARBA" id="ARBA00022776"/>
    </source>
</evidence>
<accession>A0AAW0T6P3</accession>
<dbReference type="GO" id="GO:0051301">
    <property type="term" value="P:cell division"/>
    <property type="evidence" value="ECO:0007669"/>
    <property type="project" value="UniProtKB-KW"/>
</dbReference>
<keyword evidence="7" id="KW-1185">Reference proteome</keyword>
<dbReference type="GO" id="GO:0004864">
    <property type="term" value="F:protein phosphatase inhibitor activity"/>
    <property type="evidence" value="ECO:0007669"/>
    <property type="project" value="UniProtKB-KW"/>
</dbReference>
<keyword evidence="3 4" id="KW-0650">Protein phosphatase inhibitor</keyword>
<feature type="region of interest" description="Disordered" evidence="5">
    <location>
        <begin position="57"/>
        <end position="90"/>
    </location>
</feature>
<evidence type="ECO:0000256" key="1">
    <source>
        <dbReference type="ARBA" id="ARBA00010520"/>
    </source>
</evidence>
<reference evidence="6 7" key="1">
    <citation type="submission" date="2023-03" db="EMBL/GenBank/DDBJ databases">
        <title>High-quality genome of Scylla paramamosain provides insights in environmental adaptation.</title>
        <authorList>
            <person name="Zhang L."/>
        </authorList>
    </citation>
    <scope>NUCLEOTIDE SEQUENCE [LARGE SCALE GENOMIC DNA]</scope>
    <source>
        <strain evidence="6">LZ_2023a</strain>
        <tissue evidence="6">Muscle</tissue>
    </source>
</reference>
<gene>
    <name evidence="6" type="ORF">O3P69_011638</name>
</gene>
<dbReference type="Proteomes" id="UP001487740">
    <property type="component" value="Unassembled WGS sequence"/>
</dbReference>
<dbReference type="AlphaFoldDB" id="A0AAW0T6P3"/>
<sequence length="181" mass="19980">MRWRWRADPHSPPCRYTSASVSGGAGGRWDADTCLPLFAVLWGFFFPPFSHRPVIMSDSENKEETSSPVEKKPEEAEESQKEATPAAPTAAMVEAAEEAKLRSKYPKYPPMAGHSAFLQKRLTKGQKYFDSGDYQMAKQKPASKSRMPPLLAQPTGEAIPTPESVPVRKTSIIHSKLTSAS</sequence>
<comment type="similarity">
    <text evidence="1 4">Belongs to the endosulfine family.</text>
</comment>
<keyword evidence="4" id="KW-0963">Cytoplasm</keyword>